<comment type="caution">
    <text evidence="2">The sequence shown here is derived from an EMBL/GenBank/DDBJ whole genome shotgun (WGS) entry which is preliminary data.</text>
</comment>
<organism evidence="2 3">
    <name type="scientific">Cohnella fermenti</name>
    <dbReference type="NCBI Taxonomy" id="2565925"/>
    <lineage>
        <taxon>Bacteria</taxon>
        <taxon>Bacillati</taxon>
        <taxon>Bacillota</taxon>
        <taxon>Bacilli</taxon>
        <taxon>Bacillales</taxon>
        <taxon>Paenibacillaceae</taxon>
        <taxon>Cohnella</taxon>
    </lineage>
</organism>
<gene>
    <name evidence="2" type="ORF">E6C55_02320</name>
</gene>
<accession>A0A4S4C9V0</accession>
<name>A0A4S4C9V0_9BACL</name>
<evidence type="ECO:0000313" key="3">
    <source>
        <dbReference type="Proteomes" id="UP000310636"/>
    </source>
</evidence>
<protein>
    <submittedName>
        <fullName evidence="2">Uncharacterized protein</fullName>
    </submittedName>
</protein>
<proteinExistence type="predicted"/>
<dbReference type="RefSeq" id="WP_136368158.1">
    <property type="nucleotide sequence ID" value="NZ_SSOB01000002.1"/>
</dbReference>
<evidence type="ECO:0000256" key="1">
    <source>
        <dbReference type="SAM" id="MobiDB-lite"/>
    </source>
</evidence>
<dbReference type="EMBL" id="SSOB01000002">
    <property type="protein sequence ID" value="THF84156.1"/>
    <property type="molecule type" value="Genomic_DNA"/>
</dbReference>
<dbReference type="AlphaFoldDB" id="A0A4S4C9V0"/>
<keyword evidence="3" id="KW-1185">Reference proteome</keyword>
<sequence>MYPIDMKITPRTAIWIAARKSACIVRCKKGHLRRALREDGASCAVYRVSNEGQGTSAATPAAVRRWRWSGTEGSRHGDGRGMWRSGGGFCTASRVNRPT</sequence>
<reference evidence="2 3" key="1">
    <citation type="submission" date="2019-04" db="EMBL/GenBank/DDBJ databases">
        <title>Cohnella sp. nov. isolated from preserved vegetables.</title>
        <authorList>
            <person name="Lin S.-Y."/>
            <person name="Hung M.-H."/>
            <person name="Young C.-C."/>
        </authorList>
    </citation>
    <scope>NUCLEOTIDE SEQUENCE [LARGE SCALE GENOMIC DNA]</scope>
    <source>
        <strain evidence="2 3">CC-MHH1044</strain>
    </source>
</reference>
<dbReference type="Proteomes" id="UP000310636">
    <property type="component" value="Unassembled WGS sequence"/>
</dbReference>
<evidence type="ECO:0000313" key="2">
    <source>
        <dbReference type="EMBL" id="THF84156.1"/>
    </source>
</evidence>
<feature type="region of interest" description="Disordered" evidence="1">
    <location>
        <begin position="54"/>
        <end position="99"/>
    </location>
</feature>